<keyword evidence="4 7" id="KW-0169">Cobalamin biosynthesis</keyword>
<keyword evidence="11" id="KW-1185">Reference proteome</keyword>
<feature type="active site" evidence="7">
    <location>
        <position position="424"/>
    </location>
</feature>
<dbReference type="InterPro" id="IPR033949">
    <property type="entry name" value="CobQ_GATase1"/>
</dbReference>
<keyword evidence="5 7" id="KW-0315">Glutamine amidotransferase</keyword>
<dbReference type="PROSITE" id="PS51274">
    <property type="entry name" value="GATASE_COBBQ"/>
    <property type="match status" value="1"/>
</dbReference>
<organism evidence="10 11">
    <name type="scientific">Methanocalculus taiwanensis</name>
    <dbReference type="NCBI Taxonomy" id="106207"/>
    <lineage>
        <taxon>Archaea</taxon>
        <taxon>Methanobacteriati</taxon>
        <taxon>Methanobacteriota</taxon>
        <taxon>Stenosarchaea group</taxon>
        <taxon>Methanomicrobia</taxon>
        <taxon>Methanomicrobiales</taxon>
        <taxon>Methanocalculaceae</taxon>
        <taxon>Methanocalculus</taxon>
    </lineage>
</organism>
<dbReference type="InterPro" id="IPR047045">
    <property type="entry name" value="CobQ_N"/>
</dbReference>
<dbReference type="InterPro" id="IPR002586">
    <property type="entry name" value="CobQ/CobB/MinD/ParA_Nub-bd_dom"/>
</dbReference>
<proteinExistence type="inferred from homology"/>
<accession>A0ABD4TJF4</accession>
<dbReference type="SUPFAM" id="SSF52540">
    <property type="entry name" value="P-loop containing nucleoside triphosphate hydrolases"/>
    <property type="match status" value="1"/>
</dbReference>
<evidence type="ECO:0000256" key="4">
    <source>
        <dbReference type="ARBA" id="ARBA00022573"/>
    </source>
</evidence>
<feature type="active site" description="Nucleophile" evidence="7">
    <location>
        <position position="325"/>
    </location>
</feature>
<dbReference type="Gene3D" id="3.40.50.300">
    <property type="entry name" value="P-loop containing nucleotide triphosphate hydrolases"/>
    <property type="match status" value="1"/>
</dbReference>
<comment type="caution">
    <text evidence="10">The sequence shown here is derived from an EMBL/GenBank/DDBJ whole genome shotgun (WGS) entry which is preliminary data.</text>
</comment>
<dbReference type="InterPro" id="IPR029062">
    <property type="entry name" value="Class_I_gatase-like"/>
</dbReference>
<sequence>MSLLVLGTASHVGKSVTVAGICRALFNRGYTVAPFKAQNMSLNSYITTDGSEIGIAQAMQAIAAFREPAAEMNPILLKPKADSISQVIVLGKPYRDLPIRDYYKETDALLEVAVSAYERLFAETGCVICEGAGGAAELNLYDRDIANIRLAERLEIPIILVADIERGGVFAQLYGTIALLPPKVKVHVAGVIINKFRGDPEIFASGINMIEEICSVPVLGVVPYTDLGLPSEDSLSLSDKRASSSPITIGIIHLPRISNFTDFESLERSAAVSYVRPGDPLAPYDCIIIPGTKNTVEDLLHLRRTGTVDEILEAQKRGVVVIGICGGYQMLGRMIHDQGIESDHDAVYEGIGLLPVDTRFSEYRKTTIRVTRTAEPVGPILSAIGEVSGYEIHMGDSFRTGGLEAFSGEGAASDDGLVFGTYLHGLFQNENAVNALLRYLYGKKGLSYTEQKCVDPYDHLARHLEAHIDMDTLVSLARPVISERTKNT</sequence>
<evidence type="ECO:0000256" key="7">
    <source>
        <dbReference type="HAMAP-Rule" id="MF_00028"/>
    </source>
</evidence>
<comment type="similarity">
    <text evidence="2 7">Belongs to the CobB/CobQ family. CobQ subfamily.</text>
</comment>
<dbReference type="GO" id="GO:0015420">
    <property type="term" value="F:ABC-type vitamin B12 transporter activity"/>
    <property type="evidence" value="ECO:0007669"/>
    <property type="project" value="UniProtKB-UniRule"/>
</dbReference>
<feature type="domain" description="CobB/CobQ-like glutamine amidotransferase" evidence="9">
    <location>
        <begin position="248"/>
        <end position="431"/>
    </location>
</feature>
<evidence type="ECO:0000256" key="6">
    <source>
        <dbReference type="ARBA" id="ARBA00025166"/>
    </source>
</evidence>
<dbReference type="HAMAP" id="MF_00028">
    <property type="entry name" value="CobQ"/>
    <property type="match status" value="1"/>
</dbReference>
<dbReference type="AlphaFoldDB" id="A0ABD4TJF4"/>
<protein>
    <recommendedName>
        <fullName evidence="3 7">Probable cobyric acid synthase</fullName>
    </recommendedName>
</protein>
<dbReference type="EMBL" id="VOTZ01000005">
    <property type="protein sequence ID" value="MCQ1538073.1"/>
    <property type="molecule type" value="Genomic_DNA"/>
</dbReference>
<dbReference type="GO" id="GO:0009236">
    <property type="term" value="P:cobalamin biosynthetic process"/>
    <property type="evidence" value="ECO:0007669"/>
    <property type="project" value="UniProtKB-UniRule"/>
</dbReference>
<dbReference type="InterPro" id="IPR027417">
    <property type="entry name" value="P-loop_NTPase"/>
</dbReference>
<evidence type="ECO:0000313" key="10">
    <source>
        <dbReference type="EMBL" id="MCQ1538073.1"/>
    </source>
</evidence>
<evidence type="ECO:0000259" key="9">
    <source>
        <dbReference type="Pfam" id="PF07685"/>
    </source>
</evidence>
<dbReference type="Gene3D" id="3.40.50.880">
    <property type="match status" value="1"/>
</dbReference>
<evidence type="ECO:0000256" key="1">
    <source>
        <dbReference type="ARBA" id="ARBA00004953"/>
    </source>
</evidence>
<dbReference type="RefSeq" id="WP_255332005.1">
    <property type="nucleotide sequence ID" value="NZ_VOTZ01000005.1"/>
</dbReference>
<comment type="pathway">
    <text evidence="1 7">Cofactor biosynthesis; adenosylcobalamin biosynthesis.</text>
</comment>
<dbReference type="InterPro" id="IPR004459">
    <property type="entry name" value="CobQ_synth"/>
</dbReference>
<evidence type="ECO:0000313" key="11">
    <source>
        <dbReference type="Proteomes" id="UP001524383"/>
    </source>
</evidence>
<comment type="function">
    <text evidence="6 7">Catalyzes amidations at positions B, D, E, and G on adenosylcobyrinic A,C-diamide. NH(2) groups are provided by glutamine, and one molecule of ATP is hydrogenolyzed for each amidation.</text>
</comment>
<reference evidence="10 11" key="1">
    <citation type="submission" date="2019-08" db="EMBL/GenBank/DDBJ databases">
        <authorList>
            <person name="Chen S.-C."/>
            <person name="Lai M.-C."/>
            <person name="You Y.-T."/>
        </authorList>
    </citation>
    <scope>NUCLEOTIDE SEQUENCE [LARGE SCALE GENOMIC DNA]</scope>
    <source>
        <strain evidence="10 11">P2F9704a</strain>
    </source>
</reference>
<dbReference type="NCBIfam" id="NF001989">
    <property type="entry name" value="PRK00784.1"/>
    <property type="match status" value="1"/>
</dbReference>
<evidence type="ECO:0000256" key="2">
    <source>
        <dbReference type="ARBA" id="ARBA00006205"/>
    </source>
</evidence>
<dbReference type="Pfam" id="PF01656">
    <property type="entry name" value="CbiA"/>
    <property type="match status" value="1"/>
</dbReference>
<dbReference type="CDD" id="cd05389">
    <property type="entry name" value="CobQ_N"/>
    <property type="match status" value="1"/>
</dbReference>
<dbReference type="CDD" id="cd01750">
    <property type="entry name" value="GATase1_CobQ"/>
    <property type="match status" value="1"/>
</dbReference>
<name>A0ABD4TJF4_9EURY</name>
<dbReference type="Pfam" id="PF07685">
    <property type="entry name" value="GATase_3"/>
    <property type="match status" value="1"/>
</dbReference>
<dbReference type="Proteomes" id="UP001524383">
    <property type="component" value="Unassembled WGS sequence"/>
</dbReference>
<evidence type="ECO:0000256" key="5">
    <source>
        <dbReference type="ARBA" id="ARBA00022962"/>
    </source>
</evidence>
<dbReference type="PANTHER" id="PTHR21343">
    <property type="entry name" value="DETHIOBIOTIN SYNTHETASE"/>
    <property type="match status" value="1"/>
</dbReference>
<dbReference type="PANTHER" id="PTHR21343:SF1">
    <property type="entry name" value="COBYRIC ACID SYNTHASE"/>
    <property type="match status" value="1"/>
</dbReference>
<dbReference type="SUPFAM" id="SSF52317">
    <property type="entry name" value="Class I glutamine amidotransferase-like"/>
    <property type="match status" value="1"/>
</dbReference>
<dbReference type="NCBIfam" id="TIGR00313">
    <property type="entry name" value="cobQ"/>
    <property type="match status" value="1"/>
</dbReference>
<evidence type="ECO:0000256" key="3">
    <source>
        <dbReference type="ARBA" id="ARBA00014921"/>
    </source>
</evidence>
<evidence type="ECO:0000259" key="8">
    <source>
        <dbReference type="Pfam" id="PF01656"/>
    </source>
</evidence>
<gene>
    <name evidence="7" type="primary">cobQ</name>
    <name evidence="10" type="ORF">FTO68_03585</name>
</gene>
<dbReference type="InterPro" id="IPR011698">
    <property type="entry name" value="GATase_3"/>
</dbReference>
<feature type="domain" description="CobQ/CobB/MinD/ParA nucleotide binding" evidence="8">
    <location>
        <begin position="4"/>
        <end position="226"/>
    </location>
</feature>